<organism evidence="9 10">
    <name type="scientific">Novosphingobium pituita</name>
    <dbReference type="NCBI Taxonomy" id="3056842"/>
    <lineage>
        <taxon>Bacteria</taxon>
        <taxon>Pseudomonadati</taxon>
        <taxon>Pseudomonadota</taxon>
        <taxon>Alphaproteobacteria</taxon>
        <taxon>Sphingomonadales</taxon>
        <taxon>Sphingomonadaceae</taxon>
        <taxon>Novosphingobium</taxon>
    </lineage>
</organism>
<keyword evidence="1" id="KW-0031">Aminopeptidase</keyword>
<evidence type="ECO:0000256" key="5">
    <source>
        <dbReference type="ARBA" id="ARBA00022801"/>
    </source>
</evidence>
<evidence type="ECO:0000259" key="8">
    <source>
        <dbReference type="Pfam" id="PF04389"/>
    </source>
</evidence>
<evidence type="ECO:0000256" key="4">
    <source>
        <dbReference type="ARBA" id="ARBA00022729"/>
    </source>
</evidence>
<evidence type="ECO:0000313" key="10">
    <source>
        <dbReference type="Proteomes" id="UP001187221"/>
    </source>
</evidence>
<gene>
    <name evidence="9" type="ORF">NUTIK01_09290</name>
</gene>
<sequence length="584" mass="61440">MKRLGASMKRARACWSPLSFGGRAWRPAAGARLAATLLALPLLAGATHRSAEPAHSEASSLDAVLRGHVETLSSPAFGGRRPGTEGETQTLHYLVRQWFGMGLESGTNLPGSPWFAPVDLIARAPVLSRASFMRGRHHLVSEEGEVFVYTSGLRNLVEGAPVLFVGHGTIPARTELAGRVALVLDTPASPAAGMAGGTAAGRGGRVGWFWRRKSAGDAAEAVPPSHAQVVGRLLDAGAMAVITVLDGERTLADVAARRRKAGYSLAGERVDNEIEAFVTPALADRLLGGSAAAPGAALAAWTHEADQDDFVPRVTGVSVTLEATSTQTRVRTHNLIGRIPGRHPEAGAVVLMAHWDHFGVCDGQGRICPGAVDNASGLAAITEVARQIVGAGPQHQLDRDVYVVATTGEELGLLGAQAFAENPPLPLDRIVAAFNVDSTGLVPPGGPVAIVGRGMTGIDGEVARVLAGMRRRLVPEEDEGGAETGPNAYVRRQDSWALIQHDVPAMMVSNSYADPVRLGAFMAGAYHTPADTPDKVDYAGLADDVRINTELVRDFADLRRYPGHAGRDGAGRDGDKRHEQPQNP</sequence>
<dbReference type="Gene3D" id="3.40.630.10">
    <property type="entry name" value="Zn peptidases"/>
    <property type="match status" value="1"/>
</dbReference>
<reference evidence="9 10" key="1">
    <citation type="submission" date="2023-06" db="EMBL/GenBank/DDBJ databases">
        <title>Draft genome sequence of Novosphingobium sp. strain IK01.</title>
        <authorList>
            <person name="Hatamoto M."/>
            <person name="Ikarashi T."/>
            <person name="Yamaguchi T."/>
        </authorList>
    </citation>
    <scope>NUCLEOTIDE SEQUENCE [LARGE SCALE GENOMIC DNA]</scope>
    <source>
        <strain evidence="9 10">IK01</strain>
    </source>
</reference>
<comment type="caution">
    <text evidence="9">The sequence shown here is derived from an EMBL/GenBank/DDBJ whole genome shotgun (WGS) entry which is preliminary data.</text>
</comment>
<feature type="domain" description="Peptidase M28" evidence="8">
    <location>
        <begin position="334"/>
        <end position="542"/>
    </location>
</feature>
<dbReference type="EMBL" id="BTFW01000001">
    <property type="protein sequence ID" value="GMM60152.1"/>
    <property type="molecule type" value="Genomic_DNA"/>
</dbReference>
<keyword evidence="2" id="KW-0645">Protease</keyword>
<keyword evidence="10" id="KW-1185">Reference proteome</keyword>
<dbReference type="PANTHER" id="PTHR12147:SF56">
    <property type="entry name" value="AMINOPEPTIDASE YDR415C-RELATED"/>
    <property type="match status" value="1"/>
</dbReference>
<protein>
    <submittedName>
        <fullName evidence="9">M28 family metallopeptidase</fullName>
    </submittedName>
</protein>
<dbReference type="PANTHER" id="PTHR12147">
    <property type="entry name" value="METALLOPEPTIDASE M28 FAMILY MEMBER"/>
    <property type="match status" value="1"/>
</dbReference>
<dbReference type="Proteomes" id="UP001187221">
    <property type="component" value="Unassembled WGS sequence"/>
</dbReference>
<keyword evidence="6" id="KW-0862">Zinc</keyword>
<evidence type="ECO:0000256" key="7">
    <source>
        <dbReference type="SAM" id="MobiDB-lite"/>
    </source>
</evidence>
<dbReference type="InterPro" id="IPR007484">
    <property type="entry name" value="Peptidase_M28"/>
</dbReference>
<keyword evidence="3" id="KW-0479">Metal-binding</keyword>
<evidence type="ECO:0000313" key="9">
    <source>
        <dbReference type="EMBL" id="GMM60152.1"/>
    </source>
</evidence>
<name>A0ABQ6P4E7_9SPHN</name>
<dbReference type="InterPro" id="IPR045175">
    <property type="entry name" value="M28_fam"/>
</dbReference>
<proteinExistence type="predicted"/>
<dbReference type="Pfam" id="PF04389">
    <property type="entry name" value="Peptidase_M28"/>
    <property type="match status" value="1"/>
</dbReference>
<evidence type="ECO:0000256" key="1">
    <source>
        <dbReference type="ARBA" id="ARBA00022438"/>
    </source>
</evidence>
<evidence type="ECO:0000256" key="2">
    <source>
        <dbReference type="ARBA" id="ARBA00022670"/>
    </source>
</evidence>
<evidence type="ECO:0000256" key="6">
    <source>
        <dbReference type="ARBA" id="ARBA00022833"/>
    </source>
</evidence>
<keyword evidence="4" id="KW-0732">Signal</keyword>
<feature type="region of interest" description="Disordered" evidence="7">
    <location>
        <begin position="560"/>
        <end position="584"/>
    </location>
</feature>
<evidence type="ECO:0000256" key="3">
    <source>
        <dbReference type="ARBA" id="ARBA00022723"/>
    </source>
</evidence>
<keyword evidence="5" id="KW-0378">Hydrolase</keyword>
<accession>A0ABQ6P4E7</accession>
<dbReference type="SUPFAM" id="SSF53187">
    <property type="entry name" value="Zn-dependent exopeptidases"/>
    <property type="match status" value="1"/>
</dbReference>